<dbReference type="InterPro" id="IPR050204">
    <property type="entry name" value="AraC_XylS_family_regulators"/>
</dbReference>
<protein>
    <submittedName>
        <fullName evidence="5">AraC family transcriptional regulator</fullName>
    </submittedName>
</protein>
<dbReference type="GO" id="GO:0003700">
    <property type="term" value="F:DNA-binding transcription factor activity"/>
    <property type="evidence" value="ECO:0007669"/>
    <property type="project" value="InterPro"/>
</dbReference>
<keyword evidence="3" id="KW-0804">Transcription</keyword>
<dbReference type="PROSITE" id="PS01124">
    <property type="entry name" value="HTH_ARAC_FAMILY_2"/>
    <property type="match status" value="1"/>
</dbReference>
<dbReference type="Gene3D" id="1.10.10.60">
    <property type="entry name" value="Homeodomain-like"/>
    <property type="match status" value="2"/>
</dbReference>
<dbReference type="SMART" id="SM00342">
    <property type="entry name" value="HTH_ARAC"/>
    <property type="match status" value="1"/>
</dbReference>
<dbReference type="Pfam" id="PF12833">
    <property type="entry name" value="HTH_18"/>
    <property type="match status" value="1"/>
</dbReference>
<keyword evidence="1" id="KW-0805">Transcription regulation</keyword>
<organism evidence="5 6">
    <name type="scientific">Chlorogloeopsis fritschii PCC 6912</name>
    <dbReference type="NCBI Taxonomy" id="211165"/>
    <lineage>
        <taxon>Bacteria</taxon>
        <taxon>Bacillati</taxon>
        <taxon>Cyanobacteriota</taxon>
        <taxon>Cyanophyceae</taxon>
        <taxon>Nostocales</taxon>
        <taxon>Chlorogloeopsidaceae</taxon>
        <taxon>Chlorogloeopsis</taxon>
    </lineage>
</organism>
<dbReference type="PANTHER" id="PTHR46796:SF6">
    <property type="entry name" value="ARAC SUBFAMILY"/>
    <property type="match status" value="1"/>
</dbReference>
<dbReference type="PROSITE" id="PS00041">
    <property type="entry name" value="HTH_ARAC_FAMILY_1"/>
    <property type="match status" value="1"/>
</dbReference>
<evidence type="ECO:0000313" key="6">
    <source>
        <dbReference type="Proteomes" id="UP000268857"/>
    </source>
</evidence>
<accession>A0A3S0XUE4</accession>
<dbReference type="OrthoDB" id="516605at2"/>
<dbReference type="AlphaFoldDB" id="A0A3S0XUE4"/>
<evidence type="ECO:0000256" key="1">
    <source>
        <dbReference type="ARBA" id="ARBA00023015"/>
    </source>
</evidence>
<dbReference type="PANTHER" id="PTHR46796">
    <property type="entry name" value="HTH-TYPE TRANSCRIPTIONAL ACTIVATOR RHAS-RELATED"/>
    <property type="match status" value="1"/>
</dbReference>
<dbReference type="InterPro" id="IPR020449">
    <property type="entry name" value="Tscrpt_reg_AraC-type_HTH"/>
</dbReference>
<dbReference type="EMBL" id="RSCJ01000016">
    <property type="protein sequence ID" value="RUR77913.1"/>
    <property type="molecule type" value="Genomic_DNA"/>
</dbReference>
<keyword evidence="6" id="KW-1185">Reference proteome</keyword>
<evidence type="ECO:0000259" key="4">
    <source>
        <dbReference type="PROSITE" id="PS01124"/>
    </source>
</evidence>
<dbReference type="InterPro" id="IPR009057">
    <property type="entry name" value="Homeodomain-like_sf"/>
</dbReference>
<dbReference type="InterPro" id="IPR018060">
    <property type="entry name" value="HTH_AraC"/>
</dbReference>
<feature type="domain" description="HTH araC/xylS-type" evidence="4">
    <location>
        <begin position="205"/>
        <end position="303"/>
    </location>
</feature>
<dbReference type="STRING" id="211165.GCA_000317285_06346"/>
<reference evidence="5 6" key="1">
    <citation type="journal article" date="2019" name="Genome Biol. Evol.">
        <title>Day and night: Metabolic profiles and evolutionary relationships of six axenic non-marine cyanobacteria.</title>
        <authorList>
            <person name="Will S.E."/>
            <person name="Henke P."/>
            <person name="Boedeker C."/>
            <person name="Huang S."/>
            <person name="Brinkmann H."/>
            <person name="Rohde M."/>
            <person name="Jarek M."/>
            <person name="Friedl T."/>
            <person name="Seufert S."/>
            <person name="Schumacher M."/>
            <person name="Overmann J."/>
            <person name="Neumann-Schaal M."/>
            <person name="Petersen J."/>
        </authorList>
    </citation>
    <scope>NUCLEOTIDE SEQUENCE [LARGE SCALE GENOMIC DNA]</scope>
    <source>
        <strain evidence="5 6">PCC 6912</strain>
    </source>
</reference>
<sequence length="303" mass="34853">MLHCQKLKQEETLLIDFKQEDASFELFPKAPILSSYNSGWNGIHFEYHHQPSHDTPEHRLTMHTVCITFNSTPAERWFDGYRQSEYQTVGATAIIPAGTLHRSLWFQDVQFMFVAIDPKLLLSLGAEANLSEDIELIPQFATKEDPLIQGIFLALKDELESINQGNNLYVEQLKTTLVIHLLKKYCVKQPQIAIYNDGLPKYKLRQALEYINVHLNEDIKLADLAGVVGMSQFYFVRLFKNSMGVTPYHYVIQQRVELAKQLLKQGKVTITDIALQCGFANQSHFTKHFRQLTGVTPKVYQKH</sequence>
<dbReference type="SUPFAM" id="SSF46689">
    <property type="entry name" value="Homeodomain-like"/>
    <property type="match status" value="2"/>
</dbReference>
<gene>
    <name evidence="5" type="ORF">PCC6912_37940</name>
</gene>
<evidence type="ECO:0000256" key="2">
    <source>
        <dbReference type="ARBA" id="ARBA00023125"/>
    </source>
</evidence>
<dbReference type="InterPro" id="IPR018062">
    <property type="entry name" value="HTH_AraC-typ_CS"/>
</dbReference>
<evidence type="ECO:0000256" key="3">
    <source>
        <dbReference type="ARBA" id="ARBA00023163"/>
    </source>
</evidence>
<proteinExistence type="predicted"/>
<comment type="caution">
    <text evidence="5">The sequence shown here is derived from an EMBL/GenBank/DDBJ whole genome shotgun (WGS) entry which is preliminary data.</text>
</comment>
<keyword evidence="2" id="KW-0238">DNA-binding</keyword>
<dbReference type="PRINTS" id="PR00032">
    <property type="entry name" value="HTHARAC"/>
</dbReference>
<dbReference type="GO" id="GO:0043565">
    <property type="term" value="F:sequence-specific DNA binding"/>
    <property type="evidence" value="ECO:0007669"/>
    <property type="project" value="InterPro"/>
</dbReference>
<dbReference type="Proteomes" id="UP000268857">
    <property type="component" value="Unassembled WGS sequence"/>
</dbReference>
<evidence type="ECO:0000313" key="5">
    <source>
        <dbReference type="EMBL" id="RUR77913.1"/>
    </source>
</evidence>
<name>A0A3S0XUE4_CHLFR</name>